<comment type="caution">
    <text evidence="2">The sequence shown here is derived from an EMBL/GenBank/DDBJ whole genome shotgun (WGS) entry which is preliminary data.</text>
</comment>
<name>N9WBX8_9CLOT</name>
<sequence>MLLNNLIIRKNREINILKGMLSARIEEREVIIEKIKYVMEELEELIFIENEFKRKIKNFTMEELSQYNGIGNNLAYIVIDGTVYDVTGIKEFVNGNCKFPLGKDATEVFYSCLKGDRDTLRKARIVGVLKE</sequence>
<feature type="domain" description="Cytochrome b5 heme-binding" evidence="1">
    <location>
        <begin position="59"/>
        <end position="130"/>
    </location>
</feature>
<dbReference type="Proteomes" id="UP000013097">
    <property type="component" value="Unassembled WGS sequence"/>
</dbReference>
<evidence type="ECO:0000259" key="1">
    <source>
        <dbReference type="SMART" id="SM01117"/>
    </source>
</evidence>
<dbReference type="Pfam" id="PF00173">
    <property type="entry name" value="Cyt-b5"/>
    <property type="match status" value="1"/>
</dbReference>
<dbReference type="InterPro" id="IPR001199">
    <property type="entry name" value="Cyt_B5-like_heme/steroid-bd"/>
</dbReference>
<dbReference type="InterPro" id="IPR036400">
    <property type="entry name" value="Cyt_B5-like_heme/steroid_sf"/>
</dbReference>
<protein>
    <recommendedName>
        <fullName evidence="1">Cytochrome b5 heme-binding domain-containing protein</fullName>
    </recommendedName>
</protein>
<evidence type="ECO:0000313" key="3">
    <source>
        <dbReference type="Proteomes" id="UP000013097"/>
    </source>
</evidence>
<dbReference type="SMART" id="SM01117">
    <property type="entry name" value="Cyt-b5"/>
    <property type="match status" value="1"/>
</dbReference>
<keyword evidence="3" id="KW-1185">Reference proteome</keyword>
<evidence type="ECO:0000313" key="2">
    <source>
        <dbReference type="EMBL" id="ENZ00375.1"/>
    </source>
</evidence>
<gene>
    <name evidence="2" type="ORF">HMPREF1092_02541</name>
</gene>
<dbReference type="EMBL" id="AGYT01000014">
    <property type="protein sequence ID" value="ENZ00375.1"/>
    <property type="molecule type" value="Genomic_DNA"/>
</dbReference>
<dbReference type="RefSeq" id="WP_002599002.1">
    <property type="nucleotide sequence ID" value="NZ_CAUWHC010000010.1"/>
</dbReference>
<dbReference type="SUPFAM" id="SSF55856">
    <property type="entry name" value="Cytochrome b5-like heme/steroid binding domain"/>
    <property type="match status" value="1"/>
</dbReference>
<reference evidence="2 3" key="1">
    <citation type="submission" date="2013-01" db="EMBL/GenBank/DDBJ databases">
        <title>The Genome Sequence of Clostridium colicanis 209318.</title>
        <authorList>
            <consortium name="The Broad Institute Genome Sequencing Platform"/>
            <person name="Earl A."/>
            <person name="Ward D."/>
            <person name="Feldgarden M."/>
            <person name="Gevers D."/>
            <person name="Courvalin P."/>
            <person name="Lambert T."/>
            <person name="Walker B."/>
            <person name="Young S.K."/>
            <person name="Zeng Q."/>
            <person name="Gargeya S."/>
            <person name="Fitzgerald M."/>
            <person name="Haas B."/>
            <person name="Abouelleil A."/>
            <person name="Alvarado L."/>
            <person name="Arachchi H.M."/>
            <person name="Berlin A.M."/>
            <person name="Chapman S.B."/>
            <person name="Dewar J."/>
            <person name="Goldberg J."/>
            <person name="Griggs A."/>
            <person name="Gujja S."/>
            <person name="Hansen M."/>
            <person name="Howarth C."/>
            <person name="Imamovic A."/>
            <person name="Larimer J."/>
            <person name="McCowan C."/>
            <person name="Murphy C."/>
            <person name="Neiman D."/>
            <person name="Pearson M."/>
            <person name="Priest M."/>
            <person name="Roberts A."/>
            <person name="Saif S."/>
            <person name="Shea T."/>
            <person name="Sisk P."/>
            <person name="Sykes S."/>
            <person name="Wortman J."/>
            <person name="Nusbaum C."/>
            <person name="Birren B."/>
        </authorList>
    </citation>
    <scope>NUCLEOTIDE SEQUENCE [LARGE SCALE GENOMIC DNA]</scope>
    <source>
        <strain evidence="2 3">209318</strain>
    </source>
</reference>
<dbReference type="Gene3D" id="3.10.120.10">
    <property type="entry name" value="Cytochrome b5-like heme/steroid binding domain"/>
    <property type="match status" value="1"/>
</dbReference>
<proteinExistence type="predicted"/>
<dbReference type="HOGENOM" id="CLU_1923919_0_0_9"/>
<organism evidence="2 3">
    <name type="scientific">Clostridium thermobutyricum</name>
    <dbReference type="NCBI Taxonomy" id="29372"/>
    <lineage>
        <taxon>Bacteria</taxon>
        <taxon>Bacillati</taxon>
        <taxon>Bacillota</taxon>
        <taxon>Clostridia</taxon>
        <taxon>Eubacteriales</taxon>
        <taxon>Clostridiaceae</taxon>
        <taxon>Clostridium</taxon>
    </lineage>
</organism>
<dbReference type="PATRIC" id="fig|999411.4.peg.2484"/>
<dbReference type="AlphaFoldDB" id="N9WBX8"/>
<accession>N9WBX8</accession>